<evidence type="ECO:0000313" key="5">
    <source>
        <dbReference type="Proteomes" id="UP000621540"/>
    </source>
</evidence>
<evidence type="ECO:0000256" key="1">
    <source>
        <dbReference type="ARBA" id="ARBA00008061"/>
    </source>
</evidence>
<feature type="chain" id="PRO_5046973654" evidence="2">
    <location>
        <begin position="24"/>
        <end position="546"/>
    </location>
</feature>
<evidence type="ECO:0000259" key="3">
    <source>
        <dbReference type="SMART" id="SM00642"/>
    </source>
</evidence>
<dbReference type="Pfam" id="PF00128">
    <property type="entry name" value="Alpha-amylase"/>
    <property type="match status" value="1"/>
</dbReference>
<evidence type="ECO:0000256" key="2">
    <source>
        <dbReference type="SAM" id="SignalP"/>
    </source>
</evidence>
<dbReference type="InterPro" id="IPR013780">
    <property type="entry name" value="Glyco_hydro_b"/>
</dbReference>
<dbReference type="PANTHER" id="PTHR10357">
    <property type="entry name" value="ALPHA-AMYLASE FAMILY MEMBER"/>
    <property type="match status" value="1"/>
</dbReference>
<dbReference type="InterPro" id="IPR006047">
    <property type="entry name" value="GH13_cat_dom"/>
</dbReference>
<proteinExistence type="inferred from homology"/>
<keyword evidence="5" id="KW-1185">Reference proteome</keyword>
<dbReference type="InterPro" id="IPR045857">
    <property type="entry name" value="O16G_dom_2"/>
</dbReference>
<sequence>MKAKRRIQALVLALALLVTGVFAGTGKEKEKEPEIIDDKYRTYYEVFLYSFSDSNGDGIGDIRGLIDKLDYINDGDDTTDTDLGCNGIWLMPVMPSTTYHKYDVTDYEDIDAEYGDLDDFKELVTECHKRGIRLIIDLVMNHTSSKHPWFEAACDYIEGLGGAEPSEAECPYFGYYNFTREPKGDVYYEVGDTGWYYEAQFWSEMPDLNLENQAVRDEFDGITSFWMDLGVDGFRLDAAGEYETGQTTKNIEILSWFHSMVEEKNADAYIVAEVWQDLDTYAKYYESGIDSCFDFAFANADGIIADSLKKTAGYNASSYGNAAANVQKKLAAYNADYIDAPFYTNHDMARSAGYYSGDYSENMTKISGAMNLFMSGNAFLYYGEELGMKGSGKDENKRAPMYWSDAGDGKTAEGMCHGPEGMDAIKMKYGSLEEQKDDPDSVYNFYRAVIKLRNAYPEIARGQVAFLKDLSDENVCVLKKTWNDRELVIAFNLSEQAETVDLSDVTLNGREGTKMSLGGALTTTDEEIGFSGGTLSLPAYSVAILE</sequence>
<feature type="domain" description="Glycosyl hydrolase family 13 catalytic" evidence="3">
    <location>
        <begin position="45"/>
        <end position="453"/>
    </location>
</feature>
<gene>
    <name evidence="4" type="ORF">H8Z76_05095</name>
</gene>
<reference evidence="4 5" key="1">
    <citation type="submission" date="2020-08" db="EMBL/GenBank/DDBJ databases">
        <title>Genome public.</title>
        <authorList>
            <person name="Liu C."/>
            <person name="Sun Q."/>
        </authorList>
    </citation>
    <scope>NUCLEOTIDE SEQUENCE [LARGE SCALE GENOMIC DNA]</scope>
    <source>
        <strain evidence="4 5">BX0805</strain>
    </source>
</reference>
<dbReference type="SMART" id="SM00642">
    <property type="entry name" value="Aamy"/>
    <property type="match status" value="1"/>
</dbReference>
<dbReference type="Gene3D" id="3.20.20.80">
    <property type="entry name" value="Glycosidases"/>
    <property type="match status" value="1"/>
</dbReference>
<dbReference type="CDD" id="cd11316">
    <property type="entry name" value="AmyAc_bac2_AmyA"/>
    <property type="match status" value="1"/>
</dbReference>
<comment type="similarity">
    <text evidence="1">Belongs to the glycosyl hydrolase 13 family.</text>
</comment>
<dbReference type="Proteomes" id="UP000621540">
    <property type="component" value="Unassembled WGS sequence"/>
</dbReference>
<dbReference type="Gene3D" id="2.60.40.1180">
    <property type="entry name" value="Golgi alpha-mannosidase II"/>
    <property type="match status" value="1"/>
</dbReference>
<name>A0ABR7I8Y7_9FIRM</name>
<keyword evidence="2" id="KW-0732">Signal</keyword>
<feature type="signal peptide" evidence="2">
    <location>
        <begin position="1"/>
        <end position="23"/>
    </location>
</feature>
<dbReference type="RefSeq" id="WP_186981851.1">
    <property type="nucleotide sequence ID" value="NZ_JACOQH010000003.1"/>
</dbReference>
<dbReference type="EMBL" id="JACOQH010000003">
    <property type="protein sequence ID" value="MBC5753408.1"/>
    <property type="molecule type" value="Genomic_DNA"/>
</dbReference>
<dbReference type="Gene3D" id="3.90.400.10">
    <property type="entry name" value="Oligo-1,6-glucosidase, Domain 2"/>
    <property type="match status" value="1"/>
</dbReference>
<dbReference type="SUPFAM" id="SSF51445">
    <property type="entry name" value="(Trans)glycosidases"/>
    <property type="match status" value="1"/>
</dbReference>
<comment type="caution">
    <text evidence="4">The sequence shown here is derived from an EMBL/GenBank/DDBJ whole genome shotgun (WGS) entry which is preliminary data.</text>
</comment>
<accession>A0ABR7I8Y7</accession>
<organism evidence="4 5">
    <name type="scientific">Roseburia yibonii</name>
    <dbReference type="NCBI Taxonomy" id="2763063"/>
    <lineage>
        <taxon>Bacteria</taxon>
        <taxon>Bacillati</taxon>
        <taxon>Bacillota</taxon>
        <taxon>Clostridia</taxon>
        <taxon>Lachnospirales</taxon>
        <taxon>Lachnospiraceae</taxon>
        <taxon>Roseburia</taxon>
    </lineage>
</organism>
<dbReference type="InterPro" id="IPR017853">
    <property type="entry name" value="GH"/>
</dbReference>
<protein>
    <submittedName>
        <fullName evidence="4">DUF3459 domain-containing protein</fullName>
    </submittedName>
</protein>
<evidence type="ECO:0000313" key="4">
    <source>
        <dbReference type="EMBL" id="MBC5753408.1"/>
    </source>
</evidence>
<dbReference type="PANTHER" id="PTHR10357:SF179">
    <property type="entry name" value="NEUTRAL AND BASIC AMINO ACID TRANSPORT PROTEIN RBAT"/>
    <property type="match status" value="1"/>
</dbReference>
<dbReference type="SUPFAM" id="SSF51011">
    <property type="entry name" value="Glycosyl hydrolase domain"/>
    <property type="match status" value="1"/>
</dbReference>